<evidence type="ECO:0000313" key="11">
    <source>
        <dbReference type="Proteomes" id="UP000775129"/>
    </source>
</evidence>
<evidence type="ECO:0000256" key="3">
    <source>
        <dbReference type="ARBA" id="ARBA00022475"/>
    </source>
</evidence>
<sequence>MSLAPTDLDPDDPGRPAPRDGATAEARPRDPAGRGADGASWRPGRRRGVRAERGPALAWGALGVLAVGLAWWALTAVGGAGSPMLAALDPLGVPAALASLLSTGVLVQDLVTSTLRLLLGMGIAAAVGIPAGVLIGLHRPTRWASALPVQFVRMISPLSWAPVAVALLGVGSAPVVFLVAAAAIWPILLGTAAAVAAIDPRYVAVAHTLGANRREMLRTVLVPSVRPAVLQSIRLALGIAWVVLVPAEMLGVTSGLGYEILNARDRLAYDEMLVVILVIGVLGAAIDLLARLLLTPRRG</sequence>
<reference evidence="10" key="1">
    <citation type="journal article" date="2021" name="PeerJ">
        <title>Extensive microbial diversity within the chicken gut microbiome revealed by metagenomics and culture.</title>
        <authorList>
            <person name="Gilroy R."/>
            <person name="Ravi A."/>
            <person name="Getino M."/>
            <person name="Pursley I."/>
            <person name="Horton D.L."/>
            <person name="Alikhan N.F."/>
            <person name="Baker D."/>
            <person name="Gharbi K."/>
            <person name="Hall N."/>
            <person name="Watson M."/>
            <person name="Adriaenssens E.M."/>
            <person name="Foster-Nyarko E."/>
            <person name="Jarju S."/>
            <person name="Secka A."/>
            <person name="Antonio M."/>
            <person name="Oren A."/>
            <person name="Chaudhuri R.R."/>
            <person name="La Ragione R."/>
            <person name="Hildebrand F."/>
            <person name="Pallen M.J."/>
        </authorList>
    </citation>
    <scope>NUCLEOTIDE SEQUENCE</scope>
    <source>
        <strain evidence="10">1647</strain>
    </source>
</reference>
<name>A0A921KPH6_9MICO</name>
<dbReference type="PANTHER" id="PTHR30151:SF25">
    <property type="entry name" value="TAURINE TRANSPORT SYSTEM PERMEASE PROTEIN TAUC"/>
    <property type="match status" value="1"/>
</dbReference>
<dbReference type="PROSITE" id="PS50928">
    <property type="entry name" value="ABC_TM1"/>
    <property type="match status" value="1"/>
</dbReference>
<feature type="transmembrane region" description="Helical" evidence="7">
    <location>
        <begin position="272"/>
        <end position="294"/>
    </location>
</feature>
<evidence type="ECO:0000313" key="10">
    <source>
        <dbReference type="EMBL" id="HJF48473.1"/>
    </source>
</evidence>
<dbReference type="EMBL" id="DYWO01000049">
    <property type="protein sequence ID" value="HJF48473.1"/>
    <property type="molecule type" value="Genomic_DNA"/>
</dbReference>
<feature type="transmembrane region" description="Helical" evidence="7">
    <location>
        <begin position="158"/>
        <end position="185"/>
    </location>
</feature>
<organism evidence="10 11">
    <name type="scientific">Brachybacterium paraconglomeratum</name>
    <dbReference type="NCBI Taxonomy" id="173362"/>
    <lineage>
        <taxon>Bacteria</taxon>
        <taxon>Bacillati</taxon>
        <taxon>Actinomycetota</taxon>
        <taxon>Actinomycetes</taxon>
        <taxon>Micrococcales</taxon>
        <taxon>Dermabacteraceae</taxon>
        <taxon>Brachybacterium</taxon>
    </lineage>
</organism>
<evidence type="ECO:0000256" key="7">
    <source>
        <dbReference type="RuleBase" id="RU363032"/>
    </source>
</evidence>
<evidence type="ECO:0000256" key="6">
    <source>
        <dbReference type="ARBA" id="ARBA00023136"/>
    </source>
</evidence>
<dbReference type="GO" id="GO:0005886">
    <property type="term" value="C:plasma membrane"/>
    <property type="evidence" value="ECO:0007669"/>
    <property type="project" value="UniProtKB-SubCell"/>
</dbReference>
<keyword evidence="2 7" id="KW-0813">Transport</keyword>
<comment type="caution">
    <text evidence="10">The sequence shown here is derived from an EMBL/GenBank/DDBJ whole genome shotgun (WGS) entry which is preliminary data.</text>
</comment>
<dbReference type="GO" id="GO:0010438">
    <property type="term" value="P:cellular response to sulfur starvation"/>
    <property type="evidence" value="ECO:0007669"/>
    <property type="project" value="TreeGrafter"/>
</dbReference>
<feature type="transmembrane region" description="Helical" evidence="7">
    <location>
        <begin position="232"/>
        <end position="252"/>
    </location>
</feature>
<dbReference type="SUPFAM" id="SSF161098">
    <property type="entry name" value="MetI-like"/>
    <property type="match status" value="1"/>
</dbReference>
<evidence type="ECO:0000256" key="8">
    <source>
        <dbReference type="SAM" id="MobiDB-lite"/>
    </source>
</evidence>
<dbReference type="InterPro" id="IPR035906">
    <property type="entry name" value="MetI-like_sf"/>
</dbReference>
<dbReference type="Proteomes" id="UP000775129">
    <property type="component" value="Unassembled WGS sequence"/>
</dbReference>
<keyword evidence="4 7" id="KW-0812">Transmembrane</keyword>
<dbReference type="Pfam" id="PF00528">
    <property type="entry name" value="BPD_transp_1"/>
    <property type="match status" value="1"/>
</dbReference>
<dbReference type="InterPro" id="IPR000515">
    <property type="entry name" value="MetI-like"/>
</dbReference>
<proteinExistence type="inferred from homology"/>
<dbReference type="Gene3D" id="1.10.3720.10">
    <property type="entry name" value="MetI-like"/>
    <property type="match status" value="1"/>
</dbReference>
<keyword evidence="6 7" id="KW-0472">Membrane</keyword>
<reference evidence="10" key="2">
    <citation type="submission" date="2021-09" db="EMBL/GenBank/DDBJ databases">
        <authorList>
            <person name="Gilroy R."/>
        </authorList>
    </citation>
    <scope>NUCLEOTIDE SEQUENCE</scope>
    <source>
        <strain evidence="10">1647</strain>
    </source>
</reference>
<comment type="subcellular location">
    <subcellularLocation>
        <location evidence="1 7">Cell membrane</location>
        <topology evidence="1 7">Multi-pass membrane protein</topology>
    </subcellularLocation>
</comment>
<feature type="transmembrane region" description="Helical" evidence="7">
    <location>
        <begin position="56"/>
        <end position="74"/>
    </location>
</feature>
<comment type="similarity">
    <text evidence="7">Belongs to the binding-protein-dependent transport system permease family.</text>
</comment>
<gene>
    <name evidence="10" type="ORF">K8W24_01540</name>
</gene>
<keyword evidence="5 7" id="KW-1133">Transmembrane helix</keyword>
<protein>
    <submittedName>
        <fullName evidence="10">ABC transporter permease</fullName>
    </submittedName>
</protein>
<dbReference type="PANTHER" id="PTHR30151">
    <property type="entry name" value="ALKANE SULFONATE ABC TRANSPORTER-RELATED, MEMBRANE SUBUNIT"/>
    <property type="match status" value="1"/>
</dbReference>
<feature type="domain" description="ABC transmembrane type-1" evidence="9">
    <location>
        <begin position="110"/>
        <end position="290"/>
    </location>
</feature>
<accession>A0A921KPH6</accession>
<dbReference type="GO" id="GO:0055085">
    <property type="term" value="P:transmembrane transport"/>
    <property type="evidence" value="ECO:0007669"/>
    <property type="project" value="InterPro"/>
</dbReference>
<feature type="transmembrane region" description="Helical" evidence="7">
    <location>
        <begin position="117"/>
        <end position="137"/>
    </location>
</feature>
<dbReference type="AlphaFoldDB" id="A0A921KPH6"/>
<evidence type="ECO:0000259" key="9">
    <source>
        <dbReference type="PROSITE" id="PS50928"/>
    </source>
</evidence>
<evidence type="ECO:0000256" key="1">
    <source>
        <dbReference type="ARBA" id="ARBA00004651"/>
    </source>
</evidence>
<evidence type="ECO:0000256" key="4">
    <source>
        <dbReference type="ARBA" id="ARBA00022692"/>
    </source>
</evidence>
<feature type="region of interest" description="Disordered" evidence="8">
    <location>
        <begin position="1"/>
        <end position="47"/>
    </location>
</feature>
<evidence type="ECO:0000256" key="2">
    <source>
        <dbReference type="ARBA" id="ARBA00022448"/>
    </source>
</evidence>
<evidence type="ECO:0000256" key="5">
    <source>
        <dbReference type="ARBA" id="ARBA00022989"/>
    </source>
</evidence>
<keyword evidence="3" id="KW-1003">Cell membrane</keyword>